<dbReference type="InterPro" id="IPR043502">
    <property type="entry name" value="DNA/RNA_pol_sf"/>
</dbReference>
<protein>
    <recommendedName>
        <fullName evidence="1">Reverse transcriptase Ty1/copia-type domain-containing protein</fullName>
    </recommendedName>
</protein>
<evidence type="ECO:0000313" key="2">
    <source>
        <dbReference type="EnsemblMetazoa" id="AALFPA23_007539.P10031"/>
    </source>
</evidence>
<organism evidence="2 3">
    <name type="scientific">Aedes albopictus</name>
    <name type="common">Asian tiger mosquito</name>
    <name type="synonym">Stegomyia albopicta</name>
    <dbReference type="NCBI Taxonomy" id="7160"/>
    <lineage>
        <taxon>Eukaryota</taxon>
        <taxon>Metazoa</taxon>
        <taxon>Ecdysozoa</taxon>
        <taxon>Arthropoda</taxon>
        <taxon>Hexapoda</taxon>
        <taxon>Insecta</taxon>
        <taxon>Pterygota</taxon>
        <taxon>Neoptera</taxon>
        <taxon>Endopterygota</taxon>
        <taxon>Diptera</taxon>
        <taxon>Nematocera</taxon>
        <taxon>Culicoidea</taxon>
        <taxon>Culicidae</taxon>
        <taxon>Culicinae</taxon>
        <taxon>Aedini</taxon>
        <taxon>Aedes</taxon>
        <taxon>Stegomyia</taxon>
    </lineage>
</organism>
<dbReference type="SUPFAM" id="SSF56672">
    <property type="entry name" value="DNA/RNA polymerases"/>
    <property type="match status" value="1"/>
</dbReference>
<dbReference type="Proteomes" id="UP000069940">
    <property type="component" value="Unassembled WGS sequence"/>
</dbReference>
<dbReference type="Pfam" id="PF07727">
    <property type="entry name" value="RVT_2"/>
    <property type="match status" value="1"/>
</dbReference>
<accession>A0ABM1YB70</accession>
<reference evidence="2" key="2">
    <citation type="submission" date="2025-05" db="UniProtKB">
        <authorList>
            <consortium name="EnsemblMetazoa"/>
        </authorList>
    </citation>
    <scope>IDENTIFICATION</scope>
    <source>
        <strain evidence="2">Foshan</strain>
    </source>
</reference>
<dbReference type="PANTHER" id="PTHR11439:SF483">
    <property type="entry name" value="PEPTIDE SYNTHASE GLIP-LIKE, PUTATIVE (AFU_ORTHOLOGUE AFUA_3G12920)-RELATED"/>
    <property type="match status" value="1"/>
</dbReference>
<proteinExistence type="predicted"/>
<dbReference type="InterPro" id="IPR013103">
    <property type="entry name" value="RVT_2"/>
</dbReference>
<sequence>MRQPPGFEAEGKENHNKRLDEVLTKNGFRAAAADPCLYVKDDGKAKVILMVYVDDLLVASTDEGELAKICEGLQADFELTCLGEVRHFLGVEVQHVGGVYKLSLRNYIEKLITMFGMEECKTAKSPMDAGYLKVTDTGEAFKDPTSYRSLVGGLLYLAVVARPDIAATAAILGRKFNEPRECDWTAAKRALRYLKATKFHRLQLGGDSKQGLIC</sequence>
<name>A0ABM1YB70_AEDAL</name>
<evidence type="ECO:0000259" key="1">
    <source>
        <dbReference type="Pfam" id="PF07727"/>
    </source>
</evidence>
<dbReference type="EnsemblMetazoa" id="AALFPA23_007539.R10031">
    <property type="protein sequence ID" value="AALFPA23_007539.P10031"/>
    <property type="gene ID" value="AALFPA23_007539"/>
</dbReference>
<keyword evidence="3" id="KW-1185">Reference proteome</keyword>
<dbReference type="GeneID" id="134290621"/>
<dbReference type="RefSeq" id="XP_062713777.1">
    <property type="nucleotide sequence ID" value="XM_062857793.1"/>
</dbReference>
<evidence type="ECO:0000313" key="3">
    <source>
        <dbReference type="Proteomes" id="UP000069940"/>
    </source>
</evidence>
<dbReference type="PANTHER" id="PTHR11439">
    <property type="entry name" value="GAG-POL-RELATED RETROTRANSPOSON"/>
    <property type="match status" value="1"/>
</dbReference>
<feature type="domain" description="Reverse transcriptase Ty1/copia-type" evidence="1">
    <location>
        <begin position="16"/>
        <end position="127"/>
    </location>
</feature>
<reference evidence="3" key="1">
    <citation type="journal article" date="2015" name="Proc. Natl. Acad. Sci. U.S.A.">
        <title>Genome sequence of the Asian Tiger mosquito, Aedes albopictus, reveals insights into its biology, genetics, and evolution.</title>
        <authorList>
            <person name="Chen X.G."/>
            <person name="Jiang X."/>
            <person name="Gu J."/>
            <person name="Xu M."/>
            <person name="Wu Y."/>
            <person name="Deng Y."/>
            <person name="Zhang C."/>
            <person name="Bonizzoni M."/>
            <person name="Dermauw W."/>
            <person name="Vontas J."/>
            <person name="Armbruster P."/>
            <person name="Huang X."/>
            <person name="Yang Y."/>
            <person name="Zhang H."/>
            <person name="He W."/>
            <person name="Peng H."/>
            <person name="Liu Y."/>
            <person name="Wu K."/>
            <person name="Chen J."/>
            <person name="Lirakis M."/>
            <person name="Topalis P."/>
            <person name="Van Leeuwen T."/>
            <person name="Hall A.B."/>
            <person name="Jiang X."/>
            <person name="Thorpe C."/>
            <person name="Mueller R.L."/>
            <person name="Sun C."/>
            <person name="Waterhouse R.M."/>
            <person name="Yan G."/>
            <person name="Tu Z.J."/>
            <person name="Fang X."/>
            <person name="James A.A."/>
        </authorList>
    </citation>
    <scope>NUCLEOTIDE SEQUENCE [LARGE SCALE GENOMIC DNA]</scope>
    <source>
        <strain evidence="3">Foshan</strain>
    </source>
</reference>